<dbReference type="InterPro" id="IPR004345">
    <property type="entry name" value="TB2_DP1_HVA22"/>
</dbReference>
<feature type="region of interest" description="Disordered" evidence="1">
    <location>
        <begin position="155"/>
        <end position="211"/>
    </location>
</feature>
<keyword evidence="2" id="KW-0472">Membrane</keyword>
<sequence length="448" mass="51922">NMSNQHELIYWLGDGLMLGPNFKEVAEESCQNNSPNQKTIYKRNAALRMNWLYTIDKKPVYLNTGVAPLAKLIFSHPKEFDEYCNIHCYLIEKKNGLLLACNKYLKLDGKKKHFSHENYQKQRSGAKFFQWKIGISKVNRQSSITLCNITKKSAHEISPKKEKKKHSRGIQNLSSRPKKKVKTKATTSSTDVEGSGKHSLNNPSKSLTTENKDEALDSYSKWLIDVNKKPSLHSTDKNKNDEQPTPVYDDLDDLINKADDLELNNDQSNQTDEGSIPTNKKSVEIHNSLKIEMSKDNEFNRIIGKFGRYFNLLRHEVIYIFATLFSLYLLLCPSALLISRIVTTSLPIYYFYCNIREKKPYESKRLLIYWPFYAFLHQVDYFIFYIESAIPCYVFLKTIFLIYLSSKWSRGSIKMYKTYIKPLSSPDNNSLTSEKLPLKRTTSIQGDN</sequence>
<evidence type="ECO:0000256" key="1">
    <source>
        <dbReference type="SAM" id="MobiDB-lite"/>
    </source>
</evidence>
<evidence type="ECO:0000313" key="4">
    <source>
        <dbReference type="WBParaSite" id="TCONS_00010463.p1"/>
    </source>
</evidence>
<reference evidence="4" key="1">
    <citation type="submission" date="2024-02" db="UniProtKB">
        <authorList>
            <consortium name="WormBaseParasite"/>
        </authorList>
    </citation>
    <scope>IDENTIFICATION</scope>
</reference>
<name>A0AAF5I1U7_STRER</name>
<feature type="region of interest" description="Disordered" evidence="1">
    <location>
        <begin position="230"/>
        <end position="249"/>
    </location>
</feature>
<dbReference type="AlphaFoldDB" id="A0AAF5I1U7"/>
<dbReference type="Pfam" id="PF03134">
    <property type="entry name" value="TB2_DP1_HVA22"/>
    <property type="match status" value="1"/>
</dbReference>
<evidence type="ECO:0000256" key="2">
    <source>
        <dbReference type="SAM" id="Phobius"/>
    </source>
</evidence>
<proteinExistence type="predicted"/>
<evidence type="ECO:0000313" key="3">
    <source>
        <dbReference type="Proteomes" id="UP000035681"/>
    </source>
</evidence>
<dbReference type="WBParaSite" id="TCONS_00010463.p1">
    <property type="protein sequence ID" value="TCONS_00010463.p1"/>
    <property type="gene ID" value="XLOC_003602"/>
</dbReference>
<accession>A0AAF5I1U7</accession>
<protein>
    <submittedName>
        <fullName evidence="4">Receptor expression-enhancing protein</fullName>
    </submittedName>
</protein>
<dbReference type="PANTHER" id="PTHR12300">
    <property type="entry name" value="HVA22-LIKE PROTEINS"/>
    <property type="match status" value="1"/>
</dbReference>
<dbReference type="Proteomes" id="UP000035681">
    <property type="component" value="Unplaced"/>
</dbReference>
<keyword evidence="2" id="KW-0812">Transmembrane</keyword>
<feature type="compositionally biased region" description="Polar residues" evidence="1">
    <location>
        <begin position="198"/>
        <end position="209"/>
    </location>
</feature>
<feature type="transmembrane region" description="Helical" evidence="2">
    <location>
        <begin position="382"/>
        <end position="404"/>
    </location>
</feature>
<organism evidence="3 4">
    <name type="scientific">Strongyloides stercoralis</name>
    <name type="common">Threadworm</name>
    <dbReference type="NCBI Taxonomy" id="6248"/>
    <lineage>
        <taxon>Eukaryota</taxon>
        <taxon>Metazoa</taxon>
        <taxon>Ecdysozoa</taxon>
        <taxon>Nematoda</taxon>
        <taxon>Chromadorea</taxon>
        <taxon>Rhabditida</taxon>
        <taxon>Tylenchina</taxon>
        <taxon>Panagrolaimomorpha</taxon>
        <taxon>Strongyloidoidea</taxon>
        <taxon>Strongyloididae</taxon>
        <taxon>Strongyloides</taxon>
    </lineage>
</organism>
<keyword evidence="3" id="KW-1185">Reference proteome</keyword>
<feature type="transmembrane region" description="Helical" evidence="2">
    <location>
        <begin position="317"/>
        <end position="342"/>
    </location>
</feature>
<keyword evidence="2" id="KW-1133">Transmembrane helix</keyword>